<dbReference type="Proteomes" id="UP001139981">
    <property type="component" value="Unassembled WGS sequence"/>
</dbReference>
<keyword evidence="2" id="KW-1185">Reference proteome</keyword>
<reference evidence="1" key="1">
    <citation type="submission" date="2022-07" db="EMBL/GenBank/DDBJ databases">
        <title>Phylogenomic reconstructions and comparative analyses of Kickxellomycotina fungi.</title>
        <authorList>
            <person name="Reynolds N.K."/>
            <person name="Stajich J.E."/>
            <person name="Barry K."/>
            <person name="Grigoriev I.V."/>
            <person name="Crous P."/>
            <person name="Smith M.E."/>
        </authorList>
    </citation>
    <scope>NUCLEOTIDE SEQUENCE</scope>
    <source>
        <strain evidence="1">CBS 190363</strain>
    </source>
</reference>
<organism evidence="1 2">
    <name type="scientific">Coemansia aciculifera</name>
    <dbReference type="NCBI Taxonomy" id="417176"/>
    <lineage>
        <taxon>Eukaryota</taxon>
        <taxon>Fungi</taxon>
        <taxon>Fungi incertae sedis</taxon>
        <taxon>Zoopagomycota</taxon>
        <taxon>Kickxellomycotina</taxon>
        <taxon>Kickxellomycetes</taxon>
        <taxon>Kickxellales</taxon>
        <taxon>Kickxellaceae</taxon>
        <taxon>Coemansia</taxon>
    </lineage>
</organism>
<proteinExistence type="predicted"/>
<protein>
    <submittedName>
        <fullName evidence="1">Uncharacterized protein</fullName>
    </submittedName>
</protein>
<sequence>MPRTLQLMHWLLYNSVVLFAVVVTLVFWSLIYKPKDYQGAELRWSTASVHALNSVFVLVDMIVGAMVFSPHWSHSLLLVVVGLLYFALAFINRAVNGWFTYDFLNYDKHGAIVAATIVGIVVGCLLIYYVIYALQLLLERYLPPKFATPYPPQDSEEEEETIQMEGVNNTH</sequence>
<evidence type="ECO:0000313" key="2">
    <source>
        <dbReference type="Proteomes" id="UP001139981"/>
    </source>
</evidence>
<dbReference type="EMBL" id="JANBVB010000016">
    <property type="protein sequence ID" value="KAJ2899872.1"/>
    <property type="molecule type" value="Genomic_DNA"/>
</dbReference>
<gene>
    <name evidence="1" type="ORF">IWW38_000824</name>
</gene>
<name>A0ACC1MA32_9FUNG</name>
<accession>A0ACC1MA32</accession>
<evidence type="ECO:0000313" key="1">
    <source>
        <dbReference type="EMBL" id="KAJ2899872.1"/>
    </source>
</evidence>
<comment type="caution">
    <text evidence="1">The sequence shown here is derived from an EMBL/GenBank/DDBJ whole genome shotgun (WGS) entry which is preliminary data.</text>
</comment>